<evidence type="ECO:0000256" key="2">
    <source>
        <dbReference type="ARBA" id="ARBA00022525"/>
    </source>
</evidence>
<dbReference type="SMART" id="SM00131">
    <property type="entry name" value="KU"/>
    <property type="match status" value="3"/>
</dbReference>
<dbReference type="CDD" id="cd00109">
    <property type="entry name" value="Kunitz-type"/>
    <property type="match status" value="1"/>
</dbReference>
<dbReference type="STRING" id="7757.ENSPMAP00000001073"/>
<reference evidence="7" key="1">
    <citation type="submission" date="2025-08" db="UniProtKB">
        <authorList>
            <consortium name="Ensembl"/>
        </authorList>
    </citation>
    <scope>IDENTIFICATION</scope>
</reference>
<evidence type="ECO:0000256" key="4">
    <source>
        <dbReference type="ARBA" id="ARBA00022900"/>
    </source>
</evidence>
<dbReference type="FunFam" id="4.10.410.10:FF:000021">
    <property type="entry name" value="Serine protease inhibitor, putative"/>
    <property type="match status" value="1"/>
</dbReference>
<reference evidence="7" key="2">
    <citation type="submission" date="2025-09" db="UniProtKB">
        <authorList>
            <consortium name="Ensembl"/>
        </authorList>
    </citation>
    <scope>IDENTIFICATION</scope>
</reference>
<dbReference type="GO" id="GO:0004867">
    <property type="term" value="F:serine-type endopeptidase inhibitor activity"/>
    <property type="evidence" value="ECO:0007669"/>
    <property type="project" value="UniProtKB-KW"/>
</dbReference>
<dbReference type="PANTHER" id="PTHR10083:SF374">
    <property type="entry name" value="BPTI_KUNITZ INHIBITOR DOMAIN-CONTAINING PROTEIN"/>
    <property type="match status" value="1"/>
</dbReference>
<evidence type="ECO:0000256" key="1">
    <source>
        <dbReference type="ARBA" id="ARBA00004613"/>
    </source>
</evidence>
<dbReference type="InterPro" id="IPR002223">
    <property type="entry name" value="Kunitz_BPTI"/>
</dbReference>
<dbReference type="GeneTree" id="ENSGT00940000159917"/>
<evidence type="ECO:0000259" key="6">
    <source>
        <dbReference type="PROSITE" id="PS50279"/>
    </source>
</evidence>
<keyword evidence="3" id="KW-0646">Protease inhibitor</keyword>
<dbReference type="AlphaFoldDB" id="S4R793"/>
<dbReference type="PROSITE" id="PS00280">
    <property type="entry name" value="BPTI_KUNITZ_1"/>
    <property type="match status" value="3"/>
</dbReference>
<dbReference type="PROSITE" id="PS50279">
    <property type="entry name" value="BPTI_KUNITZ_2"/>
    <property type="match status" value="3"/>
</dbReference>
<feature type="domain" description="BPTI/Kunitz inhibitor" evidence="6">
    <location>
        <begin position="27"/>
        <end position="77"/>
    </location>
</feature>
<evidence type="ECO:0000256" key="5">
    <source>
        <dbReference type="ARBA" id="ARBA00023157"/>
    </source>
</evidence>
<name>S4R793_PETMA</name>
<dbReference type="OMA" id="WWILCAV"/>
<dbReference type="InterPro" id="IPR036880">
    <property type="entry name" value="Kunitz_BPTI_sf"/>
</dbReference>
<dbReference type="GO" id="GO:0005615">
    <property type="term" value="C:extracellular space"/>
    <property type="evidence" value="ECO:0007669"/>
    <property type="project" value="TreeGrafter"/>
</dbReference>
<dbReference type="Ensembl" id="ENSPMAT00000001077.1">
    <property type="protein sequence ID" value="ENSPMAP00000001073.1"/>
    <property type="gene ID" value="ENSPMAG00000000966.1"/>
</dbReference>
<accession>S4R793</accession>
<keyword evidence="5" id="KW-1015">Disulfide bond</keyword>
<proteinExistence type="predicted"/>
<dbReference type="GO" id="GO:0044483">
    <property type="term" value="P:venom-mediated perturbation of hemostasis"/>
    <property type="evidence" value="ECO:0007669"/>
    <property type="project" value="UniProtKB-ARBA"/>
</dbReference>
<evidence type="ECO:0000313" key="7">
    <source>
        <dbReference type="Ensembl" id="ENSPMAP00000001073.1"/>
    </source>
</evidence>
<keyword evidence="2" id="KW-0964">Secreted</keyword>
<dbReference type="SUPFAM" id="SSF57362">
    <property type="entry name" value="BPTI-like"/>
    <property type="match status" value="3"/>
</dbReference>
<dbReference type="InterPro" id="IPR020901">
    <property type="entry name" value="Prtase_inh_Kunz-CS"/>
</dbReference>
<dbReference type="InterPro" id="IPR050098">
    <property type="entry name" value="TFPI/VKTCI-like"/>
</dbReference>
<dbReference type="Pfam" id="PF00014">
    <property type="entry name" value="Kunitz_BPTI"/>
    <property type="match status" value="3"/>
</dbReference>
<dbReference type="FunFam" id="4.10.410.10:FF:000011">
    <property type="entry name" value="Tissue factor pathway inhibitor"/>
    <property type="match status" value="1"/>
</dbReference>
<sequence length="239" mass="27318">WVQSAVQCMYLSESQCVFTLEDQRVTCTLPAKPGDCRAAFPRYFFNRSTLRCESFIYGGCHSNENNFETMQECRAACSFIKKIPKLCRPDAETGRCRAHITRYFYNMTLGMCMPFVYGGCGGNNNRFEDMESCVFSCIEKPNTPRECLSRHDTGNCQGNFRRFYYNIQKRSCLPFSYSGCGGNNNNFISAKTCLSTCLSAGKDVAWWVLRTGVWETLRDITSASEDKIQVNNNIRWIVT</sequence>
<keyword evidence="4" id="KW-0722">Serine protease inhibitor</keyword>
<protein>
    <submittedName>
        <fullName evidence="7">Tissue factor pathway inhibitor 2</fullName>
    </submittedName>
</protein>
<dbReference type="PANTHER" id="PTHR10083">
    <property type="entry name" value="KUNITZ-TYPE PROTEASE INHIBITOR-RELATED"/>
    <property type="match status" value="1"/>
</dbReference>
<evidence type="ECO:0000256" key="3">
    <source>
        <dbReference type="ARBA" id="ARBA00022690"/>
    </source>
</evidence>
<feature type="domain" description="BPTI/Kunitz inhibitor" evidence="6">
    <location>
        <begin position="147"/>
        <end position="197"/>
    </location>
</feature>
<dbReference type="HOGENOM" id="CLU_058441_0_0_1"/>
<feature type="domain" description="BPTI/Kunitz inhibitor" evidence="6">
    <location>
        <begin position="87"/>
        <end position="137"/>
    </location>
</feature>
<comment type="subcellular location">
    <subcellularLocation>
        <location evidence="1">Secreted</location>
    </subcellularLocation>
</comment>
<organism evidence="7">
    <name type="scientific">Petromyzon marinus</name>
    <name type="common">Sea lamprey</name>
    <dbReference type="NCBI Taxonomy" id="7757"/>
    <lineage>
        <taxon>Eukaryota</taxon>
        <taxon>Metazoa</taxon>
        <taxon>Chordata</taxon>
        <taxon>Craniata</taxon>
        <taxon>Vertebrata</taxon>
        <taxon>Cyclostomata</taxon>
        <taxon>Hyperoartia</taxon>
        <taxon>Petromyzontiformes</taxon>
        <taxon>Petromyzontidae</taxon>
        <taxon>Petromyzon</taxon>
    </lineage>
</organism>
<dbReference type="Gene3D" id="4.10.410.10">
    <property type="entry name" value="Pancreatic trypsin inhibitor Kunitz domain"/>
    <property type="match status" value="3"/>
</dbReference>
<dbReference type="PRINTS" id="PR00759">
    <property type="entry name" value="BASICPTASE"/>
</dbReference>